<comment type="caution">
    <text evidence="2">The sequence shown here is derived from an EMBL/GenBank/DDBJ whole genome shotgun (WGS) entry which is preliminary data.</text>
</comment>
<dbReference type="SUPFAM" id="SSF55729">
    <property type="entry name" value="Acyl-CoA N-acyltransferases (Nat)"/>
    <property type="match status" value="1"/>
</dbReference>
<dbReference type="AlphaFoldDB" id="K6YU90"/>
<name>K6YU90_9ALTE</name>
<feature type="domain" description="N-acetyltransferase" evidence="1">
    <location>
        <begin position="61"/>
        <end position="198"/>
    </location>
</feature>
<dbReference type="Proteomes" id="UP000006251">
    <property type="component" value="Unassembled WGS sequence"/>
</dbReference>
<dbReference type="GO" id="GO:0016747">
    <property type="term" value="F:acyltransferase activity, transferring groups other than amino-acyl groups"/>
    <property type="evidence" value="ECO:0007669"/>
    <property type="project" value="InterPro"/>
</dbReference>
<protein>
    <recommendedName>
        <fullName evidence="1">N-acetyltransferase domain-containing protein</fullName>
    </recommendedName>
</protein>
<dbReference type="PROSITE" id="PS51186">
    <property type="entry name" value="GNAT"/>
    <property type="match status" value="1"/>
</dbReference>
<dbReference type="CDD" id="cd04301">
    <property type="entry name" value="NAT_SF"/>
    <property type="match status" value="1"/>
</dbReference>
<dbReference type="STRING" id="1121922.GCA_000428905_01771"/>
<accession>K6YU90</accession>
<dbReference type="InterPro" id="IPR016181">
    <property type="entry name" value="Acyl_CoA_acyltransferase"/>
</dbReference>
<dbReference type="OrthoDB" id="336415at2"/>
<dbReference type="EMBL" id="BAEQ01000014">
    <property type="protein sequence ID" value="GAC27546.1"/>
    <property type="molecule type" value="Genomic_DNA"/>
</dbReference>
<sequence length="198" mass="22003">MNIQRGDVSQSDVIAELIFASEPRLLSFLFGGEIQCKAYLHQACHQAHGQFSASYHWVASAKNNSIKGICAAWFSVMPIEFQQGTISSLRGLLTAQQIIHLVAYKESLDLCFAPPAPHQICIGHVSIEPSSRRIGIATALIAQVLHDAKENTKRELILDVETANTGAFQCYLKAGFDEIKQTRFEATQQIFSRMRLLI</sequence>
<gene>
    <name evidence="2" type="ORF">GPAL_0666</name>
</gene>
<keyword evidence="3" id="KW-1185">Reference proteome</keyword>
<dbReference type="Pfam" id="PF00583">
    <property type="entry name" value="Acetyltransf_1"/>
    <property type="match status" value="1"/>
</dbReference>
<proteinExistence type="predicted"/>
<dbReference type="Gene3D" id="3.40.630.30">
    <property type="match status" value="1"/>
</dbReference>
<evidence type="ECO:0000259" key="1">
    <source>
        <dbReference type="PROSITE" id="PS51186"/>
    </source>
</evidence>
<reference evidence="3" key="1">
    <citation type="journal article" date="2014" name="Environ. Microbiol.">
        <title>Comparative genomics of the marine bacterial genus Glaciecola reveals the high degree of genomic diversity and genomic characteristic for cold adaptation.</title>
        <authorList>
            <person name="Qin Q.L."/>
            <person name="Xie B.B."/>
            <person name="Yu Y."/>
            <person name="Shu Y.L."/>
            <person name="Rong J.C."/>
            <person name="Zhang Y.J."/>
            <person name="Zhao D.L."/>
            <person name="Chen X.L."/>
            <person name="Zhang X.Y."/>
            <person name="Chen B."/>
            <person name="Zhou B.C."/>
            <person name="Zhang Y.Z."/>
        </authorList>
    </citation>
    <scope>NUCLEOTIDE SEQUENCE [LARGE SCALE GENOMIC DNA]</scope>
    <source>
        <strain evidence="3">ACAM 615</strain>
    </source>
</reference>
<evidence type="ECO:0000313" key="3">
    <source>
        <dbReference type="Proteomes" id="UP000006251"/>
    </source>
</evidence>
<organism evidence="2 3">
    <name type="scientific">Brumicola pallidula DSM 14239 = ACAM 615</name>
    <dbReference type="NCBI Taxonomy" id="1121922"/>
    <lineage>
        <taxon>Bacteria</taxon>
        <taxon>Pseudomonadati</taxon>
        <taxon>Pseudomonadota</taxon>
        <taxon>Gammaproteobacteria</taxon>
        <taxon>Alteromonadales</taxon>
        <taxon>Alteromonadaceae</taxon>
        <taxon>Brumicola</taxon>
    </lineage>
</organism>
<dbReference type="RefSeq" id="WP_006009248.1">
    <property type="nucleotide sequence ID" value="NZ_AUAV01000008.1"/>
</dbReference>
<dbReference type="InterPro" id="IPR000182">
    <property type="entry name" value="GNAT_dom"/>
</dbReference>
<evidence type="ECO:0000313" key="2">
    <source>
        <dbReference type="EMBL" id="GAC27546.1"/>
    </source>
</evidence>